<name>A0A4Q2SB01_9ACTN</name>
<accession>A0A4Q2SB01</accession>
<evidence type="ECO:0000256" key="1">
    <source>
        <dbReference type="SAM" id="MobiDB-lite"/>
    </source>
</evidence>
<dbReference type="OrthoDB" id="3765772at2"/>
<evidence type="ECO:0008006" key="5">
    <source>
        <dbReference type="Google" id="ProtNLM"/>
    </source>
</evidence>
<proteinExistence type="predicted"/>
<dbReference type="AlphaFoldDB" id="A0A4Q2SB01"/>
<evidence type="ECO:0000313" key="3">
    <source>
        <dbReference type="EMBL" id="RYC00852.1"/>
    </source>
</evidence>
<keyword evidence="2" id="KW-0472">Membrane</keyword>
<comment type="caution">
    <text evidence="3">The sequence shown here is derived from an EMBL/GenBank/DDBJ whole genome shotgun (WGS) entry which is preliminary data.</text>
</comment>
<dbReference type="RefSeq" id="WP_129455537.1">
    <property type="nucleotide sequence ID" value="NZ_JACXYX010000002.1"/>
</dbReference>
<feature type="transmembrane region" description="Helical" evidence="2">
    <location>
        <begin position="39"/>
        <end position="59"/>
    </location>
</feature>
<evidence type="ECO:0000313" key="4">
    <source>
        <dbReference type="Proteomes" id="UP000293291"/>
    </source>
</evidence>
<evidence type="ECO:0000256" key="2">
    <source>
        <dbReference type="SAM" id="Phobius"/>
    </source>
</evidence>
<protein>
    <recommendedName>
        <fullName evidence="5">WD40 repeat domain-containing protein</fullName>
    </recommendedName>
</protein>
<dbReference type="EMBL" id="SDWU01000013">
    <property type="protein sequence ID" value="RYC00852.1"/>
    <property type="molecule type" value="Genomic_DNA"/>
</dbReference>
<feature type="compositionally biased region" description="Basic and acidic residues" evidence="1">
    <location>
        <begin position="1"/>
        <end position="10"/>
    </location>
</feature>
<reference evidence="3 4" key="1">
    <citation type="submission" date="2019-01" db="EMBL/GenBank/DDBJ databases">
        <title>Novel species of Nocardioides.</title>
        <authorList>
            <person name="Liu Q."/>
            <person name="Xin Y.-H."/>
        </authorList>
    </citation>
    <scope>NUCLEOTIDE SEQUENCE [LARGE SCALE GENOMIC DNA]</scope>
    <source>
        <strain evidence="3 4">CGMCC 4.6875</strain>
    </source>
</reference>
<keyword evidence="4" id="KW-1185">Reference proteome</keyword>
<sequence length="456" mass="48677">MVNELRELMREASASPPQDRTDLTAVLGRGRRRVRVRRVAIAGGTSLAAGAIALGSLAWTNPAPADLAAAGVPRPAGPTVRLTEATPAVEGQDYRELASHTNDDLDSDNGQYFDGVTDDGLVLFRDGPRSTQLYPRFALLDPATGEKDWLTEARDIGQSQLWAVELSEQRLVLVSPGEPVESGDDLAMALTAHVYDRASDTWDTLRWTGLPATDGPWGARVGPDGRLYVPVLATRGEVPEGGWPMGPDGEADDADAEGDTYDLWSVSLTEQRDVRDEGLRVGAFAFTQDALVWTDSQNGDAGRVHVRDLATGEETSFDPALGERCNLLGFSAAGDRIAMSQYCGTYEGGVRDDRVQVVTTDGDQVMTVQDSGVEGGQLVGGGDYLTMTAYDRATGGTYLYDFEEGRLLRLGDGTSAWNVAAGPAPGDQLLWSTPAGSKVELFGRSGATAHLGEIIR</sequence>
<organism evidence="3 4">
    <name type="scientific">Nocardioides ganghwensis</name>
    <dbReference type="NCBI Taxonomy" id="252230"/>
    <lineage>
        <taxon>Bacteria</taxon>
        <taxon>Bacillati</taxon>
        <taxon>Actinomycetota</taxon>
        <taxon>Actinomycetes</taxon>
        <taxon>Propionibacteriales</taxon>
        <taxon>Nocardioidaceae</taxon>
        <taxon>Nocardioides</taxon>
    </lineage>
</organism>
<keyword evidence="2" id="KW-0812">Transmembrane</keyword>
<dbReference type="SUPFAM" id="SSF69304">
    <property type="entry name" value="Tricorn protease N-terminal domain"/>
    <property type="match status" value="1"/>
</dbReference>
<dbReference type="Proteomes" id="UP000293291">
    <property type="component" value="Unassembled WGS sequence"/>
</dbReference>
<feature type="region of interest" description="Disordered" evidence="1">
    <location>
        <begin position="1"/>
        <end position="20"/>
    </location>
</feature>
<keyword evidence="2" id="KW-1133">Transmembrane helix</keyword>
<gene>
    <name evidence="3" type="ORF">EUA07_12660</name>
</gene>